<dbReference type="EMBL" id="CP022987">
    <property type="protein sequence ID" value="QAA95186.1"/>
    <property type="molecule type" value="Genomic_DNA"/>
</dbReference>
<dbReference type="OrthoDB" id="95460at2"/>
<dbReference type="InterPro" id="IPR016152">
    <property type="entry name" value="PTrfase/Anion_transptr"/>
</dbReference>
<dbReference type="PANTHER" id="PTHR47738:SF1">
    <property type="entry name" value="NITROGEN REGULATORY PROTEIN"/>
    <property type="match status" value="1"/>
</dbReference>
<dbReference type="CDD" id="cd00211">
    <property type="entry name" value="PTS_IIA_fru"/>
    <property type="match status" value="1"/>
</dbReference>
<accession>A0A410GFU9</accession>
<dbReference type="PROSITE" id="PS00372">
    <property type="entry name" value="PTS_EIIA_TYPE_2_HIS"/>
    <property type="match status" value="1"/>
</dbReference>
<organism evidence="2 3">
    <name type="scientific">Pollutimonas thiosulfatoxidans</name>
    <dbReference type="NCBI Taxonomy" id="2028345"/>
    <lineage>
        <taxon>Bacteria</taxon>
        <taxon>Pseudomonadati</taxon>
        <taxon>Pseudomonadota</taxon>
        <taxon>Betaproteobacteria</taxon>
        <taxon>Burkholderiales</taxon>
        <taxon>Alcaligenaceae</taxon>
        <taxon>Pollutimonas</taxon>
    </lineage>
</organism>
<dbReference type="GO" id="GO:0030295">
    <property type="term" value="F:protein kinase activator activity"/>
    <property type="evidence" value="ECO:0007669"/>
    <property type="project" value="TreeGrafter"/>
</dbReference>
<protein>
    <submittedName>
        <fullName evidence="2">PTS sugar transporter subunit IIA</fullName>
    </submittedName>
</protein>
<dbReference type="Pfam" id="PF00359">
    <property type="entry name" value="PTS_EIIA_2"/>
    <property type="match status" value="1"/>
</dbReference>
<dbReference type="Proteomes" id="UP000283474">
    <property type="component" value="Chromosome"/>
</dbReference>
<keyword evidence="2" id="KW-0813">Transport</keyword>
<dbReference type="Gene3D" id="3.40.930.10">
    <property type="entry name" value="Mannitol-specific EII, Chain A"/>
    <property type="match status" value="1"/>
</dbReference>
<dbReference type="SUPFAM" id="SSF55804">
    <property type="entry name" value="Phoshotransferase/anion transport protein"/>
    <property type="match status" value="1"/>
</dbReference>
<dbReference type="InterPro" id="IPR051541">
    <property type="entry name" value="PTS_SugarTrans_NitroReg"/>
</dbReference>
<evidence type="ECO:0000313" key="2">
    <source>
        <dbReference type="EMBL" id="QAA95186.1"/>
    </source>
</evidence>
<dbReference type="KEGG" id="pus:CKA81_15930"/>
<name>A0A410GFU9_9BURK</name>
<keyword evidence="3" id="KW-1185">Reference proteome</keyword>
<gene>
    <name evidence="2" type="ORF">CKA81_15930</name>
</gene>
<feature type="domain" description="PTS EIIA type-2" evidence="1">
    <location>
        <begin position="9"/>
        <end position="152"/>
    </location>
</feature>
<keyword evidence="2" id="KW-0762">Sugar transport</keyword>
<dbReference type="AlphaFoldDB" id="A0A410GFU9"/>
<dbReference type="InterPro" id="IPR002178">
    <property type="entry name" value="PTS_EIIA_type-2_dom"/>
</dbReference>
<proteinExistence type="predicted"/>
<dbReference type="PROSITE" id="PS51094">
    <property type="entry name" value="PTS_EIIA_TYPE_2"/>
    <property type="match status" value="1"/>
</dbReference>
<dbReference type="PANTHER" id="PTHR47738">
    <property type="entry name" value="PTS SYSTEM FRUCTOSE-LIKE EIIA COMPONENT-RELATED"/>
    <property type="match status" value="1"/>
</dbReference>
<evidence type="ECO:0000259" key="1">
    <source>
        <dbReference type="PROSITE" id="PS51094"/>
    </source>
</evidence>
<sequence>MIAMNLLSRILPPSNVVLDLAVTSKKRALEQAGLLFENHHGIARTAVFQSLIARERLGSTALGHHVAVPHGRIKDLKEPCAAFIRLADPVRFDTTDGRMASLLLILLVPEAATQLHLDLLAEIAKLMSDAGLRQALSTETDPAVIHDLLTNTPT</sequence>
<reference evidence="2 3" key="1">
    <citation type="submission" date="2017-08" db="EMBL/GenBank/DDBJ databases">
        <authorList>
            <person name="Park S.-J."/>
            <person name="Kim H."/>
        </authorList>
    </citation>
    <scope>NUCLEOTIDE SEQUENCE [LARGE SCALE GENOMIC DNA]</scope>
    <source>
        <strain evidence="3">ye3</strain>
    </source>
</reference>
<evidence type="ECO:0000313" key="3">
    <source>
        <dbReference type="Proteomes" id="UP000283474"/>
    </source>
</evidence>